<reference evidence="1 2" key="1">
    <citation type="submission" date="2022-05" db="EMBL/GenBank/DDBJ databases">
        <authorList>
            <person name="Park J.-S."/>
        </authorList>
    </citation>
    <scope>NUCLEOTIDE SEQUENCE [LARGE SCALE GENOMIC DNA]</scope>
    <source>
        <strain evidence="1 2">2012CJ34-2</strain>
    </source>
</reference>
<dbReference type="EMBL" id="JAMFLX010000022">
    <property type="protein sequence ID" value="MCL6271240.1"/>
    <property type="molecule type" value="Genomic_DNA"/>
</dbReference>
<gene>
    <name evidence="1" type="ORF">M3P05_15040</name>
</gene>
<accession>A0ABT0PIQ3</accession>
<comment type="caution">
    <text evidence="1">The sequence shown here is derived from an EMBL/GenBank/DDBJ whole genome shotgun (WGS) entry which is preliminary data.</text>
</comment>
<dbReference type="RefSeq" id="WP_249700704.1">
    <property type="nucleotide sequence ID" value="NZ_JAMFLX010000022.1"/>
</dbReference>
<keyword evidence="2" id="KW-1185">Reference proteome</keyword>
<name>A0ABT0PIQ3_9GAMM</name>
<organism evidence="1 2">
    <name type="scientific">Parendozoicomonas callyspongiae</name>
    <dbReference type="NCBI Taxonomy" id="2942213"/>
    <lineage>
        <taxon>Bacteria</taxon>
        <taxon>Pseudomonadati</taxon>
        <taxon>Pseudomonadota</taxon>
        <taxon>Gammaproteobacteria</taxon>
        <taxon>Oceanospirillales</taxon>
        <taxon>Endozoicomonadaceae</taxon>
        <taxon>Parendozoicomonas</taxon>
    </lineage>
</organism>
<evidence type="ECO:0000313" key="1">
    <source>
        <dbReference type="EMBL" id="MCL6271240.1"/>
    </source>
</evidence>
<sequence length="390" mass="43915">MQKFFCTALVKSNSFLVFVLCLGVVSTVRGVGLTPYFSLMYHFDRAVLTYADSKEAKQMSFTDYEDIVTRLIDSGVDSQAGERDCVAEEMVGLFLQDLQRNLTNNDRDDVLQPDHPEFDHIVQDDLENYLSLLKTILLAKVKQEKFFSSLGELCLKFQKNGRTPRGIVEVDYDLELHKQSDAPIDYEAWAEFYNEYDRIVSDLCNSWLQECISGTTKVAQYRNVMSERMCEVAFHSFNGCQVLEIKKFSSAFGKGHAGRLAPSRSFQAGGVPLWFRLDRGRRGTSTKKVSLYLHQKRSGKEFSKWPSLIQVQFFAAGNAFAGRAKNTGNLEVALDMRPVISSSSKAAAATSNIIQIHEVADFVSTDDRKYLTEQSMLLGVAARGVWSGKK</sequence>
<evidence type="ECO:0000313" key="2">
    <source>
        <dbReference type="Proteomes" id="UP001203338"/>
    </source>
</evidence>
<protein>
    <submittedName>
        <fullName evidence="1">Uncharacterized protein</fullName>
    </submittedName>
</protein>
<dbReference type="Proteomes" id="UP001203338">
    <property type="component" value="Unassembled WGS sequence"/>
</dbReference>
<proteinExistence type="predicted"/>